<feature type="compositionally biased region" description="Low complexity" evidence="1">
    <location>
        <begin position="261"/>
        <end position="276"/>
    </location>
</feature>
<dbReference type="Pfam" id="PF04155">
    <property type="entry name" value="Ground-like"/>
    <property type="match status" value="1"/>
</dbReference>
<evidence type="ECO:0000313" key="4">
    <source>
        <dbReference type="EMBL" id="CAD5224733.1"/>
    </source>
</evidence>
<protein>
    <recommendedName>
        <fullName evidence="3">Ground-like domain-containing protein</fullName>
    </recommendedName>
</protein>
<dbReference type="Proteomes" id="UP000783686">
    <property type="component" value="Unassembled WGS sequence"/>
</dbReference>
<feature type="compositionally biased region" description="Pro residues" evidence="1">
    <location>
        <begin position="277"/>
        <end position="290"/>
    </location>
</feature>
<dbReference type="InterPro" id="IPR007284">
    <property type="entry name" value="Ground-like_dom"/>
</dbReference>
<comment type="caution">
    <text evidence="4">The sequence shown here is derived from an EMBL/GenBank/DDBJ whole genome shotgun (WGS) entry which is preliminary data.</text>
</comment>
<reference evidence="4" key="1">
    <citation type="submission" date="2020-09" db="EMBL/GenBank/DDBJ databases">
        <authorList>
            <person name="Kikuchi T."/>
        </authorList>
    </citation>
    <scope>NUCLEOTIDE SEQUENCE</scope>
    <source>
        <strain evidence="4">SH1</strain>
    </source>
</reference>
<keyword evidence="2" id="KW-0732">Signal</keyword>
<keyword evidence="5" id="KW-1185">Reference proteome</keyword>
<dbReference type="Proteomes" id="UP000614601">
    <property type="component" value="Unassembled WGS sequence"/>
</dbReference>
<proteinExistence type="predicted"/>
<feature type="domain" description="Ground-like" evidence="3">
    <location>
        <begin position="565"/>
        <end position="634"/>
    </location>
</feature>
<feature type="compositionally biased region" description="Low complexity" evidence="1">
    <location>
        <begin position="199"/>
        <end position="218"/>
    </location>
</feature>
<dbReference type="EMBL" id="CAJFDH010000005">
    <property type="protein sequence ID" value="CAD5224733.1"/>
    <property type="molecule type" value="Genomic_DNA"/>
</dbReference>
<feature type="compositionally biased region" description="Low complexity" evidence="1">
    <location>
        <begin position="291"/>
        <end position="318"/>
    </location>
</feature>
<evidence type="ECO:0000256" key="1">
    <source>
        <dbReference type="SAM" id="MobiDB-lite"/>
    </source>
</evidence>
<evidence type="ECO:0000256" key="2">
    <source>
        <dbReference type="SAM" id="SignalP"/>
    </source>
</evidence>
<sequence>MFIFVGIIIYVSVAVARDSMVLMEPPVKPSPELKNMLLENLNKHGNTLDELEPLQAVKSKGSTTFTSKTKIELSDNKNSKSGVADSDDLPFDVNEVSTLFDDSDLTRPDTDKVPFKPLANFEESFRPQPLSLNTLHPPIELPPLSLTDSGQQQHLVPLSYRPLPPSADLKTAQPPASNFAGPPAPPASPGTIGFQQLVPPNQQFSSFPSLQSQNPSFPAFSNLPSHQNPSFPSFLSPPSQNPFTHFDDAPPSAAPSPPSGAFPGFLSQSQSSLNPPSLSPPSLSPNPPNVVYPSLSQPQAPSQQPSSSLLPSQFPQHSTHPDSQVKALSASLSSPLQTAPLLSELPSSTVNASRLPSLTLPALIPLPDLQFAEEWSRGIRTTTVAPLLNIPIYSTQILFTTTLAPLDIKQWRNRFYKTFKRINKRKKLMEQKNKVDFVRDSEVIVNKKPDSEDQKLFDVEKSGYEYARVQHGRPQTPGLQNRLKEYAFNGSRPSDIFHPLSLKAKAGDSKEKLRKAKVQPLPQRKFKVNNDLEPHETPCLAVGCDEKSHNPWIFQNDVVLDNTDTCNNDKLRTLAEKLIVPSDAEASKRLIQKQFEEEFGRFFNVICGTGFYSYIAHTDDFCLVNVQDMNCYIFSPVCTDSQGLGNGVLKQRKKKSLQTVKVNSSRVL</sequence>
<gene>
    <name evidence="4" type="ORF">BOKJ2_LOCUS11226</name>
</gene>
<evidence type="ECO:0000313" key="5">
    <source>
        <dbReference type="Proteomes" id="UP000614601"/>
    </source>
</evidence>
<evidence type="ECO:0000259" key="3">
    <source>
        <dbReference type="Pfam" id="PF04155"/>
    </source>
</evidence>
<dbReference type="AlphaFoldDB" id="A0A811L8T7"/>
<feature type="signal peptide" evidence="2">
    <location>
        <begin position="1"/>
        <end position="16"/>
    </location>
</feature>
<accession>A0A811L8T7</accession>
<name>A0A811L8T7_9BILA</name>
<organism evidence="4 5">
    <name type="scientific">Bursaphelenchus okinawaensis</name>
    <dbReference type="NCBI Taxonomy" id="465554"/>
    <lineage>
        <taxon>Eukaryota</taxon>
        <taxon>Metazoa</taxon>
        <taxon>Ecdysozoa</taxon>
        <taxon>Nematoda</taxon>
        <taxon>Chromadorea</taxon>
        <taxon>Rhabditida</taxon>
        <taxon>Tylenchina</taxon>
        <taxon>Tylenchomorpha</taxon>
        <taxon>Aphelenchoidea</taxon>
        <taxon>Aphelenchoididae</taxon>
        <taxon>Bursaphelenchus</taxon>
    </lineage>
</organism>
<dbReference type="EMBL" id="CAJFCW020000005">
    <property type="protein sequence ID" value="CAG9120141.1"/>
    <property type="molecule type" value="Genomic_DNA"/>
</dbReference>
<feature type="compositionally biased region" description="Low complexity" evidence="1">
    <location>
        <begin position="227"/>
        <end position="243"/>
    </location>
</feature>
<dbReference type="OrthoDB" id="5775991at2759"/>
<feature type="chain" id="PRO_5035595407" description="Ground-like domain-containing protein" evidence="2">
    <location>
        <begin position="17"/>
        <end position="668"/>
    </location>
</feature>
<feature type="region of interest" description="Disordered" evidence="1">
    <location>
        <begin position="142"/>
        <end position="330"/>
    </location>
</feature>